<dbReference type="SMART" id="SM00399">
    <property type="entry name" value="ZnF_C4"/>
    <property type="match status" value="1"/>
</dbReference>
<evidence type="ECO:0000256" key="4">
    <source>
        <dbReference type="ARBA" id="ARBA00022833"/>
    </source>
</evidence>
<feature type="compositionally biased region" description="Pro residues" evidence="10">
    <location>
        <begin position="104"/>
        <end position="116"/>
    </location>
</feature>
<gene>
    <name evidence="12" type="primary">NR4A3</name>
    <name evidence="12" type="ORF">TR160187</name>
</gene>
<evidence type="ECO:0000256" key="10">
    <source>
        <dbReference type="SAM" id="MobiDB-lite"/>
    </source>
</evidence>
<dbReference type="EMBL" id="GEEE01016168">
    <property type="protein sequence ID" value="JAP47057.1"/>
    <property type="molecule type" value="Transcribed_RNA"/>
</dbReference>
<feature type="region of interest" description="Disordered" evidence="10">
    <location>
        <begin position="464"/>
        <end position="483"/>
    </location>
</feature>
<dbReference type="GO" id="GO:0000978">
    <property type="term" value="F:RNA polymerase II cis-regulatory region sequence-specific DNA binding"/>
    <property type="evidence" value="ECO:0007669"/>
    <property type="project" value="TreeGrafter"/>
</dbReference>
<evidence type="ECO:0000256" key="9">
    <source>
        <dbReference type="ARBA" id="ARBA00023242"/>
    </source>
</evidence>
<keyword evidence="4" id="KW-0862">Zinc</keyword>
<keyword evidence="8 12" id="KW-0675">Receptor</keyword>
<feature type="compositionally biased region" description="Basic and acidic residues" evidence="10">
    <location>
        <begin position="142"/>
        <end position="161"/>
    </location>
</feature>
<comment type="subcellular location">
    <subcellularLocation>
        <location evidence="1">Nucleus</location>
    </subcellularLocation>
</comment>
<dbReference type="InterPro" id="IPR013088">
    <property type="entry name" value="Znf_NHR/GATA"/>
</dbReference>
<dbReference type="InterPro" id="IPR035500">
    <property type="entry name" value="NHR-like_dom_sf"/>
</dbReference>
<dbReference type="GO" id="GO:0035259">
    <property type="term" value="F:nuclear glucocorticoid receptor binding"/>
    <property type="evidence" value="ECO:0007669"/>
    <property type="project" value="TreeGrafter"/>
</dbReference>
<evidence type="ECO:0000256" key="3">
    <source>
        <dbReference type="ARBA" id="ARBA00022771"/>
    </source>
</evidence>
<feature type="region of interest" description="Disordered" evidence="10">
    <location>
        <begin position="279"/>
        <end position="298"/>
    </location>
</feature>
<dbReference type="GO" id="GO:0008270">
    <property type="term" value="F:zinc ion binding"/>
    <property type="evidence" value="ECO:0007669"/>
    <property type="project" value="UniProtKB-KW"/>
</dbReference>
<dbReference type="GO" id="GO:0071376">
    <property type="term" value="P:cellular response to corticotropin-releasing hormone stimulus"/>
    <property type="evidence" value="ECO:0007669"/>
    <property type="project" value="TreeGrafter"/>
</dbReference>
<feature type="compositionally biased region" description="Basic and acidic residues" evidence="10">
    <location>
        <begin position="121"/>
        <end position="130"/>
    </location>
</feature>
<keyword evidence="6" id="KW-0238">DNA-binding</keyword>
<accession>A0A0X3PAV4</accession>
<feature type="region of interest" description="Disordered" evidence="10">
    <location>
        <begin position="197"/>
        <end position="220"/>
    </location>
</feature>
<evidence type="ECO:0000256" key="1">
    <source>
        <dbReference type="ARBA" id="ARBA00004123"/>
    </source>
</evidence>
<dbReference type="PROSITE" id="PS00031">
    <property type="entry name" value="NUCLEAR_REC_DBD_1"/>
    <property type="match status" value="1"/>
</dbReference>
<dbReference type="PROSITE" id="PS51030">
    <property type="entry name" value="NUCLEAR_REC_DBD_2"/>
    <property type="match status" value="1"/>
</dbReference>
<evidence type="ECO:0000256" key="6">
    <source>
        <dbReference type="ARBA" id="ARBA00023125"/>
    </source>
</evidence>
<dbReference type="Pfam" id="PF00105">
    <property type="entry name" value="zf-C4"/>
    <property type="match status" value="1"/>
</dbReference>
<dbReference type="GO" id="GO:0005667">
    <property type="term" value="C:transcription regulator complex"/>
    <property type="evidence" value="ECO:0007669"/>
    <property type="project" value="TreeGrafter"/>
</dbReference>
<keyword evidence="5" id="KW-0805">Transcription regulation</keyword>
<dbReference type="FunFam" id="3.30.50.10:FF:000009">
    <property type="entry name" value="nuclear receptor subfamily 4 group A member 2"/>
    <property type="match status" value="1"/>
</dbReference>
<keyword evidence="9" id="KW-0539">Nucleus</keyword>
<organism evidence="12">
    <name type="scientific">Schistocephalus solidus</name>
    <name type="common">Tapeworm</name>
    <dbReference type="NCBI Taxonomy" id="70667"/>
    <lineage>
        <taxon>Eukaryota</taxon>
        <taxon>Metazoa</taxon>
        <taxon>Spiralia</taxon>
        <taxon>Lophotrochozoa</taxon>
        <taxon>Platyhelminthes</taxon>
        <taxon>Cestoda</taxon>
        <taxon>Eucestoda</taxon>
        <taxon>Diphyllobothriidea</taxon>
        <taxon>Diphyllobothriidae</taxon>
        <taxon>Schistocephalus</taxon>
    </lineage>
</organism>
<dbReference type="CDD" id="cd06969">
    <property type="entry name" value="NR_DBD_NGFI-B"/>
    <property type="match status" value="1"/>
</dbReference>
<feature type="region of interest" description="Disordered" evidence="10">
    <location>
        <begin position="97"/>
        <end position="168"/>
    </location>
</feature>
<evidence type="ECO:0000313" key="12">
    <source>
        <dbReference type="EMBL" id="JAP47057.1"/>
    </source>
</evidence>
<dbReference type="InterPro" id="IPR001628">
    <property type="entry name" value="Znf_hrmn_rcpt"/>
</dbReference>
<dbReference type="Gene3D" id="1.10.565.10">
    <property type="entry name" value="Retinoid X Receptor"/>
    <property type="match status" value="1"/>
</dbReference>
<evidence type="ECO:0000256" key="8">
    <source>
        <dbReference type="ARBA" id="ARBA00023170"/>
    </source>
</evidence>
<dbReference type="GO" id="GO:0000981">
    <property type="term" value="F:DNA-binding transcription factor activity, RNA polymerase II-specific"/>
    <property type="evidence" value="ECO:0007669"/>
    <property type="project" value="TreeGrafter"/>
</dbReference>
<feature type="region of interest" description="Disordered" evidence="10">
    <location>
        <begin position="683"/>
        <end position="704"/>
    </location>
</feature>
<proteinExistence type="predicted"/>
<reference evidence="12" key="1">
    <citation type="submission" date="2016-01" db="EMBL/GenBank/DDBJ databases">
        <title>Reference transcriptome for the parasite Schistocephalus solidus: insights into the molecular evolution of parasitism.</title>
        <authorList>
            <person name="Hebert F.O."/>
            <person name="Grambauer S."/>
            <person name="Barber I."/>
            <person name="Landry C.R."/>
            <person name="Aubin-Horth N."/>
        </authorList>
    </citation>
    <scope>NUCLEOTIDE SEQUENCE</scope>
</reference>
<feature type="domain" description="Nuclear receptor" evidence="11">
    <location>
        <begin position="803"/>
        <end position="878"/>
    </location>
</feature>
<sequence>MLPYKLPESRQVRELHDGFHHSYLSDRWHTSWASMHPNSSTNTCLNQESLFFRKLDGCNDSAVGGLGSGSSNATSDSSFICQLEQTQLSQAYQNPLKWSGETYLPPPSPPPPPPLPTSDFHSSHVHEDIFRSSAVSNVSGSEEGRERERRTESENGNERRGWPTVTGSNDNAFWSSTLSTVAAVAAAAMACASAPECSHSSSAAYTDKSHGNSEREDGYPLVPRTSETAHSDGTVMPMDNHNVTSGGSIPISDGPMSVEERSSTAKEHWSRPHGKALWRRTQHEGSNTNTRPEAKNQRCSETFDALDTSKSKAEVGENSYNRNHLLNSSNVRSDPLSSPHRECHKYKQKNNNLIEENLISTRASTEPPTHWSSPDITSEQLKFYSEIAAGHTNPPEPEPFQFKQPPTPISYTQNDAFRPLKLTVNPFASNTTEEALCAFRNDMATQLTDNHPKFSSLLEYQRAPSATRQTPLRSRSNNGATPSFLSLKTEASNLEAYECFPPQTDSRYGPYPIQEVAGRSAYYPLSLYSANMRISPSEEIPAQCVSFPSLGCLKHQNVGSSVATTATVSSPAIPTPESAASTFTPNSCDQDKCEVKHEPAEWCHVLSRYIPPGTLQQERTTSPHFLRGMGRKQGPLSPQVPLGPTTNDITSSLPGTFVSSLAFPGDHLAPDYQTCSKADLESTRYDTSEGGGGHVDERQQRSRCFSTSTAASSVATAAAASYVWPQGLGLPSSPVPGQSSAYGGSPGQASRFSPLPNYFSLFSGVSVPSKAEVTDFEKQQQQQTFTTPMHNPEHAPYSGIEVQQFCLVCGDNAACQHYGVRTCEGCKGFFKRTIQKNAHYVCLQSKNCVVDKRRRNRCQYCRFQKCLKVGMVKEVVRRDSLKGRRGRLSAKARCPIEESALAESQQKNKVLLAAAAANAGLGGSDCSKTHGKVNSTGLNFAAMVNCAGGGAGGGSGGSNSANSSVTLLSMLAKAYDAVDCTLETAHLLKHNNRPNCQPGKETEALGYEKDEAECLDMVVKNLGESIEVIRQYSDLVPGFASIAEADREKIILLQAVDLITFRMAFRAAKHATERAHVNFFGGQASQYLRNHATNPASFTDPLLDLPHWVSSRSESLFSSAPSMEPTGSSLLGGSTSGLDSSITHLSRNCPASQHLDGGRVQPGLHHVTMSEESEEGQKESSFLQLTLTATERAFVFENGSVMSGDELTRAGLGPWVKALTWFGHQLLELSMGDHSTIAGLAALVLINYQALCDFGSQDKPMKKCSIGSYVNRVNHYDELPSTCSISERTDLENSSEVYTVHHRFVEMLKSHCCSPANFPPVSASAAVSMATGHPEAVDCLLPLHSVRTDSTYFSQVFKKKDTVHRITQQFLVLPLTRLADSGRVSCDWLNSLAELTTNSSSTSACAEVEGSVRCT</sequence>
<dbReference type="PANTHER" id="PTHR24085">
    <property type="entry name" value="NUCLEAR HORMONE RECEPTOR"/>
    <property type="match status" value="1"/>
</dbReference>
<dbReference type="Gene3D" id="3.30.50.10">
    <property type="entry name" value="Erythroid Transcription Factor GATA-1, subunit A"/>
    <property type="match status" value="1"/>
</dbReference>
<feature type="compositionally biased region" description="Basic and acidic residues" evidence="10">
    <location>
        <begin position="207"/>
        <end position="218"/>
    </location>
</feature>
<dbReference type="PRINTS" id="PR00047">
    <property type="entry name" value="STROIDFINGER"/>
</dbReference>
<keyword evidence="2" id="KW-0479">Metal-binding</keyword>
<keyword evidence="7" id="KW-0804">Transcription</keyword>
<dbReference type="GO" id="GO:0005634">
    <property type="term" value="C:nucleus"/>
    <property type="evidence" value="ECO:0007669"/>
    <property type="project" value="UniProtKB-SubCell"/>
</dbReference>
<dbReference type="PANTHER" id="PTHR24085:SF4">
    <property type="entry name" value="NUCLEAR HORMONE RECEPTOR HR38-RELATED"/>
    <property type="match status" value="1"/>
</dbReference>
<dbReference type="SUPFAM" id="SSF48508">
    <property type="entry name" value="Nuclear receptor ligand-binding domain"/>
    <property type="match status" value="1"/>
</dbReference>
<evidence type="ECO:0000256" key="7">
    <source>
        <dbReference type="ARBA" id="ARBA00023163"/>
    </source>
</evidence>
<evidence type="ECO:0000259" key="11">
    <source>
        <dbReference type="PROSITE" id="PS51030"/>
    </source>
</evidence>
<keyword evidence="3" id="KW-0863">Zinc-finger</keyword>
<dbReference type="SUPFAM" id="SSF57716">
    <property type="entry name" value="Glucocorticoid receptor-like (DNA-binding domain)"/>
    <property type="match status" value="1"/>
</dbReference>
<name>A0A0X3PAV4_SCHSO</name>
<protein>
    <submittedName>
        <fullName evidence="12">Nuclear receptor subfamily 4 group A member 3</fullName>
    </submittedName>
</protein>
<evidence type="ECO:0000256" key="2">
    <source>
        <dbReference type="ARBA" id="ARBA00022723"/>
    </source>
</evidence>
<evidence type="ECO:0000256" key="5">
    <source>
        <dbReference type="ARBA" id="ARBA00023015"/>
    </source>
</evidence>